<dbReference type="EMBL" id="SSCJ01000013">
    <property type="protein sequence ID" value="MDI4510829.1"/>
    <property type="molecule type" value="Genomic_DNA"/>
</dbReference>
<evidence type="ECO:0008006" key="2">
    <source>
        <dbReference type="Google" id="ProtNLM"/>
    </source>
</evidence>
<evidence type="ECO:0000313" key="1">
    <source>
        <dbReference type="EMBL" id="MDI4510829.1"/>
    </source>
</evidence>
<protein>
    <recommendedName>
        <fullName evidence="2">DUF4194 domain-containing protein</fullName>
    </recommendedName>
</protein>
<organism evidence="1">
    <name type="scientific">Faucicola osloensis</name>
    <name type="common">Moraxella osloensis</name>
    <dbReference type="NCBI Taxonomy" id="34062"/>
    <lineage>
        <taxon>Bacteria</taxon>
        <taxon>Pseudomonadati</taxon>
        <taxon>Pseudomonadota</taxon>
        <taxon>Gammaproteobacteria</taxon>
        <taxon>Moraxellales</taxon>
        <taxon>Moraxellaceae</taxon>
        <taxon>Faucicola</taxon>
    </lineage>
</organism>
<gene>
    <name evidence="1" type="ORF">E6P75_11555</name>
</gene>
<comment type="caution">
    <text evidence="1">The sequence shown here is derived from an EMBL/GenBank/DDBJ whole genome shotgun (WGS) entry which is preliminary data.</text>
</comment>
<dbReference type="AlphaFoldDB" id="A0AAW6TDR9"/>
<name>A0AAW6TDR9_FAUOS</name>
<accession>A0AAW6TDR9</accession>
<proteinExistence type="predicted"/>
<reference evidence="1" key="1">
    <citation type="submission" date="2019-04" db="EMBL/GenBank/DDBJ databases">
        <title>Moraxella osloensis CCUG 73412, isolated from corneal scrapings as causative agent of keratitis.</title>
        <authorList>
            <person name="Connolly G."/>
            <person name="Jaen-Luchoro D."/>
            <person name="Pinyeiro-Iglesias B."/>
            <person name="Curry A."/>
            <person name="Knowles S."/>
            <person name="Moore E.R.B."/>
        </authorList>
    </citation>
    <scope>NUCLEOTIDE SEQUENCE</scope>
    <source>
        <strain evidence="1">CCUG 73412</strain>
    </source>
</reference>
<sequence>MTRNTTQKKPKSTTKNLSVAAHNFVVHELACRQYQIYCELFEIIKPRQNRKILTPKTVTFDVVKDLTNKDQEIFYFFDDFASVGLIQNQQTIVIRQLVLTDIDIRRRAWAYLLNAFLALKPINPTIYQAIKSSMPNEIAKEIFEDELTIANVLKELGLDRHHYDYQARLQQSKKPHALPLFVDLIAEEMQNEA</sequence>